<dbReference type="InterPro" id="IPR002358">
    <property type="entry name" value="Ribosomal_uL6_CS"/>
</dbReference>
<evidence type="ECO:0000256" key="5">
    <source>
        <dbReference type="RuleBase" id="RU003869"/>
    </source>
</evidence>
<comment type="similarity">
    <text evidence="1 4 5">Belongs to the universal ribosomal protein uL6 family.</text>
</comment>
<dbReference type="InterPro" id="IPR000702">
    <property type="entry name" value="Ribosomal_uL6-like"/>
</dbReference>
<dbReference type="EMBL" id="BALE01000010">
    <property type="protein sequence ID" value="GAN53624.1"/>
    <property type="molecule type" value="Genomic_DNA"/>
</dbReference>
<dbReference type="STRING" id="1231623.Tasa_010_171"/>
<dbReference type="NCBIfam" id="TIGR03654">
    <property type="entry name" value="L6_bact"/>
    <property type="match status" value="1"/>
</dbReference>
<dbReference type="GO" id="GO:0002181">
    <property type="term" value="P:cytoplasmic translation"/>
    <property type="evidence" value="ECO:0007669"/>
    <property type="project" value="TreeGrafter"/>
</dbReference>
<dbReference type="Proteomes" id="UP000032679">
    <property type="component" value="Unassembled WGS sequence"/>
</dbReference>
<evidence type="ECO:0000256" key="1">
    <source>
        <dbReference type="ARBA" id="ARBA00009356"/>
    </source>
</evidence>
<evidence type="ECO:0000256" key="4">
    <source>
        <dbReference type="HAMAP-Rule" id="MF_01365"/>
    </source>
</evidence>
<comment type="caution">
    <text evidence="8">The sequence shown here is derived from an EMBL/GenBank/DDBJ whole genome shotgun (WGS) entry which is preliminary data.</text>
</comment>
<keyword evidence="9" id="KW-1185">Reference proteome</keyword>
<dbReference type="InterPro" id="IPR020040">
    <property type="entry name" value="Ribosomal_uL6_a/b-dom"/>
</dbReference>
<accession>A0A0D6MIY8</accession>
<dbReference type="PRINTS" id="PR00059">
    <property type="entry name" value="RIBOSOMALL6"/>
</dbReference>
<dbReference type="OrthoDB" id="9805007at2"/>
<proteinExistence type="inferred from homology"/>
<dbReference type="Gene3D" id="3.90.930.12">
    <property type="entry name" value="Ribosomal protein L6, alpha-beta domain"/>
    <property type="match status" value="2"/>
</dbReference>
<dbReference type="GO" id="GO:0022625">
    <property type="term" value="C:cytosolic large ribosomal subunit"/>
    <property type="evidence" value="ECO:0007669"/>
    <property type="project" value="UniProtKB-UniRule"/>
</dbReference>
<evidence type="ECO:0000313" key="8">
    <source>
        <dbReference type="EMBL" id="GAN53624.1"/>
    </source>
</evidence>
<name>A0A0D6MIY8_9PROT</name>
<comment type="subunit">
    <text evidence="4">Part of the 50S ribosomal subunit.</text>
</comment>
<keyword evidence="4 6" id="KW-0699">rRNA-binding</keyword>
<protein>
    <recommendedName>
        <fullName evidence="4">Large ribosomal subunit protein uL6</fullName>
    </recommendedName>
</protein>
<keyword evidence="4 6" id="KW-0694">RNA-binding</keyword>
<dbReference type="PANTHER" id="PTHR11655">
    <property type="entry name" value="60S/50S RIBOSOMAL PROTEIN L6/L9"/>
    <property type="match status" value="1"/>
</dbReference>
<evidence type="ECO:0000313" key="9">
    <source>
        <dbReference type="Proteomes" id="UP000032679"/>
    </source>
</evidence>
<evidence type="ECO:0000259" key="7">
    <source>
        <dbReference type="Pfam" id="PF00347"/>
    </source>
</evidence>
<dbReference type="AlphaFoldDB" id="A0A0D6MIY8"/>
<comment type="function">
    <text evidence="4 6">This protein binds to the 23S rRNA, and is important in its secondary structure. It is located near the subunit interface in the base of the L7/L12 stalk, and near the tRNA binding site of the peptidyltransferase center.</text>
</comment>
<dbReference type="InterPro" id="IPR019906">
    <property type="entry name" value="Ribosomal_uL6_bac-type"/>
</dbReference>
<keyword evidence="3 4" id="KW-0687">Ribonucleoprotein</keyword>
<evidence type="ECO:0000256" key="3">
    <source>
        <dbReference type="ARBA" id="ARBA00023274"/>
    </source>
</evidence>
<dbReference type="InterPro" id="IPR036789">
    <property type="entry name" value="Ribosomal_uL6-like_a/b-dom_sf"/>
</dbReference>
<dbReference type="FunFam" id="3.90.930.12:FF:000001">
    <property type="entry name" value="50S ribosomal protein L6"/>
    <property type="match status" value="1"/>
</dbReference>
<dbReference type="GO" id="GO:0019843">
    <property type="term" value="F:rRNA binding"/>
    <property type="evidence" value="ECO:0007669"/>
    <property type="project" value="UniProtKB-UniRule"/>
</dbReference>
<evidence type="ECO:0000256" key="2">
    <source>
        <dbReference type="ARBA" id="ARBA00022980"/>
    </source>
</evidence>
<feature type="domain" description="Large ribosomal subunit protein uL6 alpha-beta" evidence="7">
    <location>
        <begin position="11"/>
        <end position="83"/>
    </location>
</feature>
<keyword evidence="2 4" id="KW-0689">Ribosomal protein</keyword>
<evidence type="ECO:0000256" key="6">
    <source>
        <dbReference type="RuleBase" id="RU003870"/>
    </source>
</evidence>
<dbReference type="RefSeq" id="WP_048847733.1">
    <property type="nucleotide sequence ID" value="NZ_BALE01000010.1"/>
</dbReference>
<organism evidence="8 9">
    <name type="scientific">Tanticharoenia sakaeratensis NBRC 103193</name>
    <dbReference type="NCBI Taxonomy" id="1231623"/>
    <lineage>
        <taxon>Bacteria</taxon>
        <taxon>Pseudomonadati</taxon>
        <taxon>Pseudomonadota</taxon>
        <taxon>Alphaproteobacteria</taxon>
        <taxon>Acetobacterales</taxon>
        <taxon>Acetobacteraceae</taxon>
        <taxon>Tanticharoenia</taxon>
    </lineage>
</organism>
<reference evidence="8 9" key="1">
    <citation type="submission" date="2012-10" db="EMBL/GenBank/DDBJ databases">
        <title>Genome sequencing of Tanticharoenia sakaeratensis NBRC 103193.</title>
        <authorList>
            <person name="Azuma Y."/>
            <person name="Hadano H."/>
            <person name="Hirakawa H."/>
            <person name="Matsushita K."/>
        </authorList>
    </citation>
    <scope>NUCLEOTIDE SEQUENCE [LARGE SCALE GENOMIC DNA]</scope>
    <source>
        <strain evidence="8 9">NBRC 103193</strain>
    </source>
</reference>
<feature type="domain" description="Large ribosomal subunit protein uL6 alpha-beta" evidence="7">
    <location>
        <begin position="92"/>
        <end position="165"/>
    </location>
</feature>
<dbReference type="PANTHER" id="PTHR11655:SF14">
    <property type="entry name" value="LARGE RIBOSOMAL SUBUNIT PROTEIN UL6M"/>
    <property type="match status" value="1"/>
</dbReference>
<dbReference type="Pfam" id="PF00347">
    <property type="entry name" value="Ribosomal_L6"/>
    <property type="match status" value="2"/>
</dbReference>
<sequence>MSRVGKYPVAIPSGVEISIADGQFTAKGKRGSLSIPLSRYVEAKVEDGKIAIVPVGARSRENWTMWGTTRAVVANVVKGVSEGFSKSLEIQGTGFRASVQGSNLVMNLGFSHDVVYPIPSDVKITTPRPTAITVEGNDKQRVGQVALDIRSFRRPEPYKGKGVRYETEVLRRKEGKKK</sequence>
<dbReference type="PIRSF" id="PIRSF002162">
    <property type="entry name" value="Ribosomal_L6"/>
    <property type="match status" value="1"/>
</dbReference>
<dbReference type="GO" id="GO:0003735">
    <property type="term" value="F:structural constituent of ribosome"/>
    <property type="evidence" value="ECO:0007669"/>
    <property type="project" value="UniProtKB-UniRule"/>
</dbReference>
<dbReference type="PROSITE" id="PS00525">
    <property type="entry name" value="RIBOSOMAL_L6_1"/>
    <property type="match status" value="1"/>
</dbReference>
<dbReference type="SUPFAM" id="SSF56053">
    <property type="entry name" value="Ribosomal protein L6"/>
    <property type="match status" value="2"/>
</dbReference>
<dbReference type="HAMAP" id="MF_01365_B">
    <property type="entry name" value="Ribosomal_uL6_B"/>
    <property type="match status" value="1"/>
</dbReference>
<gene>
    <name evidence="4" type="primary">rplF</name>
    <name evidence="8" type="ORF">Tasa_010_171</name>
</gene>